<dbReference type="Proteomes" id="UP000438429">
    <property type="component" value="Unassembled WGS sequence"/>
</dbReference>
<evidence type="ECO:0000313" key="1">
    <source>
        <dbReference type="EMBL" id="KAF0031524.1"/>
    </source>
</evidence>
<protein>
    <submittedName>
        <fullName evidence="1">Uncharacterized protein</fullName>
    </submittedName>
</protein>
<accession>A0A6A4SKI1</accession>
<dbReference type="EMBL" id="VEVO01000014">
    <property type="protein sequence ID" value="KAF0031524.1"/>
    <property type="molecule type" value="Genomic_DNA"/>
</dbReference>
<sequence>MDRSCEETQMCVRLTLKKTCKDHIQSQRWKEEKRRLASCLQRLFYHKERKKNPKKKKEQCAVQPNKISFRTVAHCGLIEEALSGHCYDRFRLGFSSQLFFYTHTRRFRFHV</sequence>
<reference evidence="1 2" key="1">
    <citation type="submission" date="2019-06" db="EMBL/GenBank/DDBJ databases">
        <title>Draft genomes of female and male turbot (Scophthalmus maximus).</title>
        <authorList>
            <person name="Xu H."/>
            <person name="Xu X.-W."/>
            <person name="Shao C."/>
            <person name="Chen S."/>
        </authorList>
    </citation>
    <scope>NUCLEOTIDE SEQUENCE [LARGE SCALE GENOMIC DNA]</scope>
    <source>
        <strain evidence="1">Ysfricsl-2016a</strain>
        <tissue evidence="1">Blood</tissue>
    </source>
</reference>
<gene>
    <name evidence="1" type="ORF">F2P81_016079</name>
</gene>
<name>A0A6A4SKI1_SCOMX</name>
<evidence type="ECO:0000313" key="2">
    <source>
        <dbReference type="Proteomes" id="UP000438429"/>
    </source>
</evidence>
<proteinExistence type="predicted"/>
<dbReference type="AlphaFoldDB" id="A0A6A4SKI1"/>
<comment type="caution">
    <text evidence="1">The sequence shown here is derived from an EMBL/GenBank/DDBJ whole genome shotgun (WGS) entry which is preliminary data.</text>
</comment>
<organism evidence="1 2">
    <name type="scientific">Scophthalmus maximus</name>
    <name type="common">Turbot</name>
    <name type="synonym">Psetta maxima</name>
    <dbReference type="NCBI Taxonomy" id="52904"/>
    <lineage>
        <taxon>Eukaryota</taxon>
        <taxon>Metazoa</taxon>
        <taxon>Chordata</taxon>
        <taxon>Craniata</taxon>
        <taxon>Vertebrata</taxon>
        <taxon>Euteleostomi</taxon>
        <taxon>Actinopterygii</taxon>
        <taxon>Neopterygii</taxon>
        <taxon>Teleostei</taxon>
        <taxon>Neoteleostei</taxon>
        <taxon>Acanthomorphata</taxon>
        <taxon>Carangaria</taxon>
        <taxon>Pleuronectiformes</taxon>
        <taxon>Pleuronectoidei</taxon>
        <taxon>Scophthalmidae</taxon>
        <taxon>Scophthalmus</taxon>
    </lineage>
</organism>